<evidence type="ECO:0000313" key="3">
    <source>
        <dbReference type="EMBL" id="PON49971.1"/>
    </source>
</evidence>
<dbReference type="Pfam" id="PF03478">
    <property type="entry name" value="Beta-prop_KIB1-4"/>
    <property type="match status" value="1"/>
</dbReference>
<dbReference type="InterPro" id="IPR005174">
    <property type="entry name" value="KIB1-4_b-propeller"/>
</dbReference>
<evidence type="ECO:0000313" key="4">
    <source>
        <dbReference type="Proteomes" id="UP000237105"/>
    </source>
</evidence>
<dbReference type="Gene3D" id="1.20.1280.50">
    <property type="match status" value="1"/>
</dbReference>
<dbReference type="PANTHER" id="PTHR47123:SF15">
    <property type="entry name" value="F-BOX PROTEIN SKIP23"/>
    <property type="match status" value="1"/>
</dbReference>
<dbReference type="SUPFAM" id="SSF81383">
    <property type="entry name" value="F-box domain"/>
    <property type="match status" value="1"/>
</dbReference>
<reference evidence="4" key="1">
    <citation type="submission" date="2016-06" db="EMBL/GenBank/DDBJ databases">
        <title>Parallel loss of symbiosis genes in relatives of nitrogen-fixing non-legume Parasponia.</title>
        <authorList>
            <person name="Van Velzen R."/>
            <person name="Holmer R."/>
            <person name="Bu F."/>
            <person name="Rutten L."/>
            <person name="Van Zeijl A."/>
            <person name="Liu W."/>
            <person name="Santuari L."/>
            <person name="Cao Q."/>
            <person name="Sharma T."/>
            <person name="Shen D."/>
            <person name="Roswanjaya Y."/>
            <person name="Wardhani T."/>
            <person name="Kalhor M.S."/>
            <person name="Jansen J."/>
            <person name="Van den Hoogen J."/>
            <person name="Gungor B."/>
            <person name="Hartog M."/>
            <person name="Hontelez J."/>
            <person name="Verver J."/>
            <person name="Yang W.-C."/>
            <person name="Schijlen E."/>
            <person name="Repin R."/>
            <person name="Schilthuizen M."/>
            <person name="Schranz E."/>
            <person name="Heidstra R."/>
            <person name="Miyata K."/>
            <person name="Fedorova E."/>
            <person name="Kohlen W."/>
            <person name="Bisseling T."/>
            <person name="Smit S."/>
            <person name="Geurts R."/>
        </authorList>
    </citation>
    <scope>NUCLEOTIDE SEQUENCE [LARGE SCALE GENOMIC DNA]</scope>
    <source>
        <strain evidence="4">cv. WU1-14</strain>
    </source>
</reference>
<dbReference type="STRING" id="3476.A0A2P5BME2"/>
<gene>
    <name evidence="3" type="ORF">PanWU01x14_226080</name>
</gene>
<dbReference type="Proteomes" id="UP000237105">
    <property type="component" value="Unassembled WGS sequence"/>
</dbReference>
<dbReference type="EMBL" id="JXTB01000251">
    <property type="protein sequence ID" value="PON49971.1"/>
    <property type="molecule type" value="Genomic_DNA"/>
</dbReference>
<evidence type="ECO:0000259" key="1">
    <source>
        <dbReference type="Pfam" id="PF00646"/>
    </source>
</evidence>
<dbReference type="InterPro" id="IPR051304">
    <property type="entry name" value="SCF_F-box_domain"/>
</dbReference>
<evidence type="ECO:0000259" key="2">
    <source>
        <dbReference type="Pfam" id="PF03478"/>
    </source>
</evidence>
<dbReference type="InterPro" id="IPR036047">
    <property type="entry name" value="F-box-like_dom_sf"/>
</dbReference>
<feature type="domain" description="F-box" evidence="1">
    <location>
        <begin position="8"/>
        <end position="41"/>
    </location>
</feature>
<comment type="caution">
    <text evidence="3">The sequence shown here is derived from an EMBL/GenBank/DDBJ whole genome shotgun (WGS) entry which is preliminary data.</text>
</comment>
<dbReference type="OrthoDB" id="638130at2759"/>
<dbReference type="AlphaFoldDB" id="A0A2P5BME2"/>
<feature type="domain" description="KIB1-4 beta-propeller" evidence="2">
    <location>
        <begin position="88"/>
        <end position="335"/>
    </location>
</feature>
<organism evidence="3 4">
    <name type="scientific">Parasponia andersonii</name>
    <name type="common">Sponia andersonii</name>
    <dbReference type="NCBI Taxonomy" id="3476"/>
    <lineage>
        <taxon>Eukaryota</taxon>
        <taxon>Viridiplantae</taxon>
        <taxon>Streptophyta</taxon>
        <taxon>Embryophyta</taxon>
        <taxon>Tracheophyta</taxon>
        <taxon>Spermatophyta</taxon>
        <taxon>Magnoliopsida</taxon>
        <taxon>eudicotyledons</taxon>
        <taxon>Gunneridae</taxon>
        <taxon>Pentapetalae</taxon>
        <taxon>rosids</taxon>
        <taxon>fabids</taxon>
        <taxon>Rosales</taxon>
        <taxon>Cannabaceae</taxon>
        <taxon>Parasponia</taxon>
    </lineage>
</organism>
<accession>A0A2P5BME2</accession>
<name>A0A2P5BME2_PARAD</name>
<dbReference type="Pfam" id="PF00646">
    <property type="entry name" value="F-box"/>
    <property type="match status" value="1"/>
</dbReference>
<keyword evidence="4" id="KW-1185">Reference proteome</keyword>
<dbReference type="PANTHER" id="PTHR47123">
    <property type="entry name" value="F-BOX PROTEIN SKIP23"/>
    <property type="match status" value="1"/>
</dbReference>
<proteinExistence type="predicted"/>
<protein>
    <submittedName>
        <fullName evidence="3">F-box domain containing protein</fullName>
    </submittedName>
</protein>
<dbReference type="InterPro" id="IPR001810">
    <property type="entry name" value="F-box_dom"/>
</dbReference>
<sequence>MSRDRSQWSDLPKELLEIIAGSLHTKTDVTRFRSVCKSWRFSVPPFQTRIVLPPKVPYMGPPHLRESSVFLTEATVYYLSPPAGSISSGSSLSGWLVKIKEGQQVGQQAHLMNPLSPVQIRPLPDSFPKVINSFQFRVFEFAKSYTLQSSNLSYKVGFSQDPDCPSLMLVASGVLWHLKLGQDRWAVIDDMISQLSYEDVIPIPCQGKFCAVDEFGRTVLIDSSLKITEIVSVNSIRGGDGDKKNLVVSNGELLLVDTYLRGDHTYIGGRKTFKVKKFRVFKLKLDQKRWVELQSLDDQILFMGEDCSFSVSAHNFDGCKGNCIVFTDPCFNVFNLDDGSVSPVALHEEYANIFNPPSSPRPNPSPHRNVARRRFFSFW</sequence>